<feature type="binding site" evidence="6">
    <location>
        <position position="129"/>
    </location>
    <ligand>
        <name>L-histidine</name>
        <dbReference type="ChEBI" id="CHEBI:57595"/>
    </ligand>
</feature>
<protein>
    <recommendedName>
        <fullName evidence="5">Histidine--tRNA ligase</fullName>
        <ecNumber evidence="5">6.1.1.21</ecNumber>
    </recommendedName>
    <alternativeName>
        <fullName evidence="5">Histidyl-tRNA synthetase</fullName>
        <shortName evidence="5">HisRS</shortName>
    </alternativeName>
</protein>
<evidence type="ECO:0000313" key="8">
    <source>
        <dbReference type="EMBL" id="OGZ64173.1"/>
    </source>
</evidence>
<feature type="domain" description="Aminoacyl-transfer RNA synthetases class-II family profile" evidence="7">
    <location>
        <begin position="1"/>
        <end position="319"/>
    </location>
</feature>
<dbReference type="InterPro" id="IPR004154">
    <property type="entry name" value="Anticodon-bd"/>
</dbReference>
<evidence type="ECO:0000256" key="2">
    <source>
        <dbReference type="ARBA" id="ARBA00022741"/>
    </source>
</evidence>
<comment type="similarity">
    <text evidence="1 5">Belongs to the class-II aminoacyl-tRNA synthetase family.</text>
</comment>
<keyword evidence="5 8" id="KW-0436">Ligase</keyword>
<keyword evidence="2 5" id="KW-0547">Nucleotide-binding</keyword>
<accession>A0A1G2HP05</accession>
<comment type="caution">
    <text evidence="8">The sequence shown here is derived from an EMBL/GenBank/DDBJ whole genome shotgun (WGS) entry which is preliminary data.</text>
</comment>
<sequence>MTKLKLQTLTGMHDILPEDQVYFKKVQKSVENITNYYSFQRIDVPILENADVFSKGTGITTDIVEKEMYTFRTKGGDLVALRPEFTPSIARSYIEHGMHNMPQPVKLWTSGPCFRHERPQAGRYRQLLQFDIEVLGEQNPSIDGQIIQMSYDILKDLAFKNIAIEVNSIGDSECKPYFKKILTSYFRSKRSMLCSDCQRRLKENPLRLLDCKEEKCQRVKAGAPQIIDHLCENCHAHFKQVLEFLDELELPYILNPYLVRGLDYYTKTVFEIVEKSDDGVSQGSLVGGGRYDGLVKFLGGRDTPACGAAGGIDRIVNLIKARNAKIDSAGGQASTKAGGKQDDTNIFLAQLGQLAKRKSLKLFEEFRAAKIPVAESFSKDSLRTQLKTADKMGIRWVLIFGQKEALEDFITLRDMKSGVQKEIKLDKVVQEMKAKIKS</sequence>
<evidence type="ECO:0000256" key="6">
    <source>
        <dbReference type="PIRSR" id="PIRSR001549-1"/>
    </source>
</evidence>
<proteinExistence type="inferred from homology"/>
<dbReference type="HAMAP" id="MF_00127">
    <property type="entry name" value="His_tRNA_synth"/>
    <property type="match status" value="1"/>
</dbReference>
<comment type="catalytic activity">
    <reaction evidence="4 5">
        <text>tRNA(His) + L-histidine + ATP = L-histidyl-tRNA(His) + AMP + diphosphate + H(+)</text>
        <dbReference type="Rhea" id="RHEA:17313"/>
        <dbReference type="Rhea" id="RHEA-COMP:9665"/>
        <dbReference type="Rhea" id="RHEA-COMP:9689"/>
        <dbReference type="ChEBI" id="CHEBI:15378"/>
        <dbReference type="ChEBI" id="CHEBI:30616"/>
        <dbReference type="ChEBI" id="CHEBI:33019"/>
        <dbReference type="ChEBI" id="CHEBI:57595"/>
        <dbReference type="ChEBI" id="CHEBI:78442"/>
        <dbReference type="ChEBI" id="CHEBI:78527"/>
        <dbReference type="ChEBI" id="CHEBI:456215"/>
        <dbReference type="EC" id="6.1.1.21"/>
    </reaction>
</comment>
<dbReference type="InterPro" id="IPR006195">
    <property type="entry name" value="aa-tRNA-synth_II"/>
</dbReference>
<evidence type="ECO:0000256" key="3">
    <source>
        <dbReference type="ARBA" id="ARBA00023146"/>
    </source>
</evidence>
<evidence type="ECO:0000256" key="5">
    <source>
        <dbReference type="HAMAP-Rule" id="MF_00127"/>
    </source>
</evidence>
<evidence type="ECO:0000259" key="7">
    <source>
        <dbReference type="PROSITE" id="PS50862"/>
    </source>
</evidence>
<dbReference type="GO" id="GO:0005737">
    <property type="term" value="C:cytoplasm"/>
    <property type="evidence" value="ECO:0007669"/>
    <property type="project" value="UniProtKB-SubCell"/>
</dbReference>
<dbReference type="InterPro" id="IPR004516">
    <property type="entry name" value="HisRS/HisZ"/>
</dbReference>
<feature type="binding site" evidence="6">
    <location>
        <position position="260"/>
    </location>
    <ligand>
        <name>L-histidine</name>
        <dbReference type="ChEBI" id="CHEBI:57595"/>
    </ligand>
</feature>
<dbReference type="GO" id="GO:0006427">
    <property type="term" value="P:histidyl-tRNA aminoacylation"/>
    <property type="evidence" value="ECO:0007669"/>
    <property type="project" value="UniProtKB-UniRule"/>
</dbReference>
<name>A0A1G2HP05_9BACT</name>
<dbReference type="Gene3D" id="3.30.930.10">
    <property type="entry name" value="Bira Bifunctional Protein, Domain 2"/>
    <property type="match status" value="1"/>
</dbReference>
<dbReference type="AlphaFoldDB" id="A0A1G2HP05"/>
<dbReference type="SUPFAM" id="SSF55681">
    <property type="entry name" value="Class II aaRS and biotin synthetases"/>
    <property type="match status" value="1"/>
</dbReference>
<keyword evidence="3 5" id="KW-0030">Aminoacyl-tRNA synthetase</keyword>
<keyword evidence="5" id="KW-0963">Cytoplasm</keyword>
<dbReference type="GO" id="GO:0004821">
    <property type="term" value="F:histidine-tRNA ligase activity"/>
    <property type="evidence" value="ECO:0007669"/>
    <property type="project" value="UniProtKB-UniRule"/>
</dbReference>
<dbReference type="Pfam" id="PF13393">
    <property type="entry name" value="tRNA-synt_His"/>
    <property type="match status" value="1"/>
</dbReference>
<dbReference type="CDD" id="cd00773">
    <property type="entry name" value="HisRS-like_core"/>
    <property type="match status" value="1"/>
</dbReference>
<dbReference type="InterPro" id="IPR041715">
    <property type="entry name" value="HisRS-like_core"/>
</dbReference>
<feature type="binding site" evidence="6">
    <location>
        <begin position="84"/>
        <end position="86"/>
    </location>
    <ligand>
        <name>L-histidine</name>
        <dbReference type="ChEBI" id="CHEBI:57595"/>
    </ligand>
</feature>
<comment type="subunit">
    <text evidence="5">Homodimer.</text>
</comment>
<gene>
    <name evidence="5" type="primary">hisS</name>
    <name evidence="8" type="ORF">A2730_03195</name>
</gene>
<dbReference type="PANTHER" id="PTHR43707:SF1">
    <property type="entry name" value="HISTIDINE--TRNA LIGASE, MITOCHONDRIAL-RELATED"/>
    <property type="match status" value="1"/>
</dbReference>
<dbReference type="PROSITE" id="PS50862">
    <property type="entry name" value="AA_TRNA_LIGASE_II"/>
    <property type="match status" value="1"/>
</dbReference>
<dbReference type="PIRSF" id="PIRSF001549">
    <property type="entry name" value="His-tRNA_synth"/>
    <property type="match status" value="1"/>
</dbReference>
<dbReference type="NCBIfam" id="TIGR00442">
    <property type="entry name" value="hisS"/>
    <property type="match status" value="1"/>
</dbReference>
<dbReference type="EMBL" id="MHOO01000008">
    <property type="protein sequence ID" value="OGZ64173.1"/>
    <property type="molecule type" value="Genomic_DNA"/>
</dbReference>
<dbReference type="STRING" id="1802202.A2730_03195"/>
<dbReference type="PANTHER" id="PTHR43707">
    <property type="entry name" value="HISTIDYL-TRNA SYNTHETASE"/>
    <property type="match status" value="1"/>
</dbReference>
<feature type="binding site" evidence="6">
    <location>
        <begin position="264"/>
        <end position="265"/>
    </location>
    <ligand>
        <name>L-histidine</name>
        <dbReference type="ChEBI" id="CHEBI:57595"/>
    </ligand>
</feature>
<evidence type="ECO:0000256" key="4">
    <source>
        <dbReference type="ARBA" id="ARBA00047639"/>
    </source>
</evidence>
<dbReference type="SUPFAM" id="SSF52954">
    <property type="entry name" value="Class II aaRS ABD-related"/>
    <property type="match status" value="1"/>
</dbReference>
<dbReference type="InterPro" id="IPR015807">
    <property type="entry name" value="His-tRNA-ligase"/>
</dbReference>
<organism evidence="8 9">
    <name type="scientific">Candidatus Staskawiczbacteria bacterium RIFCSPHIGHO2_01_FULL_39_25</name>
    <dbReference type="NCBI Taxonomy" id="1802202"/>
    <lineage>
        <taxon>Bacteria</taxon>
        <taxon>Candidatus Staskawicziibacteriota</taxon>
    </lineage>
</organism>
<keyword evidence="5" id="KW-0648">Protein biosynthesis</keyword>
<evidence type="ECO:0000313" key="9">
    <source>
        <dbReference type="Proteomes" id="UP000176855"/>
    </source>
</evidence>
<reference evidence="8 9" key="1">
    <citation type="journal article" date="2016" name="Nat. Commun.">
        <title>Thousands of microbial genomes shed light on interconnected biogeochemical processes in an aquifer system.</title>
        <authorList>
            <person name="Anantharaman K."/>
            <person name="Brown C.T."/>
            <person name="Hug L.A."/>
            <person name="Sharon I."/>
            <person name="Castelle C.J."/>
            <person name="Probst A.J."/>
            <person name="Thomas B.C."/>
            <person name="Singh A."/>
            <person name="Wilkins M.J."/>
            <person name="Karaoz U."/>
            <person name="Brodie E.L."/>
            <person name="Williams K.H."/>
            <person name="Hubbard S.S."/>
            <person name="Banfield J.F."/>
        </authorList>
    </citation>
    <scope>NUCLEOTIDE SEQUENCE [LARGE SCALE GENOMIC DNA]</scope>
</reference>
<dbReference type="EC" id="6.1.1.21" evidence="5"/>
<keyword evidence="5" id="KW-0067">ATP-binding</keyword>
<dbReference type="Proteomes" id="UP000176855">
    <property type="component" value="Unassembled WGS sequence"/>
</dbReference>
<comment type="subcellular location">
    <subcellularLocation>
        <location evidence="5">Cytoplasm</location>
    </subcellularLocation>
</comment>
<evidence type="ECO:0000256" key="1">
    <source>
        <dbReference type="ARBA" id="ARBA00008226"/>
    </source>
</evidence>
<dbReference type="InterPro" id="IPR045864">
    <property type="entry name" value="aa-tRNA-synth_II/BPL/LPL"/>
</dbReference>
<feature type="binding site" evidence="6">
    <location>
        <position position="115"/>
    </location>
    <ligand>
        <name>L-histidine</name>
        <dbReference type="ChEBI" id="CHEBI:57595"/>
    </ligand>
</feature>
<dbReference type="Pfam" id="PF03129">
    <property type="entry name" value="HGTP_anticodon"/>
    <property type="match status" value="1"/>
</dbReference>
<dbReference type="InterPro" id="IPR036621">
    <property type="entry name" value="Anticodon-bd_dom_sf"/>
</dbReference>
<feature type="binding site" evidence="6">
    <location>
        <position position="133"/>
    </location>
    <ligand>
        <name>L-histidine</name>
        <dbReference type="ChEBI" id="CHEBI:57595"/>
    </ligand>
</feature>
<dbReference type="Gene3D" id="3.40.50.800">
    <property type="entry name" value="Anticodon-binding domain"/>
    <property type="match status" value="1"/>
</dbReference>
<dbReference type="GO" id="GO:0005524">
    <property type="term" value="F:ATP binding"/>
    <property type="evidence" value="ECO:0007669"/>
    <property type="project" value="UniProtKB-UniRule"/>
</dbReference>